<dbReference type="Pfam" id="PF17853">
    <property type="entry name" value="GGDEF_2"/>
    <property type="match status" value="1"/>
</dbReference>
<dbReference type="InterPro" id="IPR042070">
    <property type="entry name" value="PucR_C-HTH_sf"/>
</dbReference>
<dbReference type="PANTHER" id="PTHR33744">
    <property type="entry name" value="CARBOHYDRATE DIACID REGULATOR"/>
    <property type="match status" value="1"/>
</dbReference>
<dbReference type="Pfam" id="PF13556">
    <property type="entry name" value="HTH_30"/>
    <property type="match status" value="1"/>
</dbReference>
<keyword evidence="6" id="KW-1185">Reference proteome</keyword>
<feature type="domain" description="CdaR GGDEF-like" evidence="4">
    <location>
        <begin position="138"/>
        <end position="255"/>
    </location>
</feature>
<reference evidence="5 6" key="1">
    <citation type="submission" date="2019-03" db="EMBL/GenBank/DDBJ databases">
        <title>Genomic Encyclopedia of Type Strains, Phase IV (KMG-IV): sequencing the most valuable type-strain genomes for metagenomic binning, comparative biology and taxonomic classification.</title>
        <authorList>
            <person name="Goeker M."/>
        </authorList>
    </citation>
    <scope>NUCLEOTIDE SEQUENCE [LARGE SCALE GENOMIC DNA]</scope>
    <source>
        <strain evidence="5 6">DSM 100433</strain>
    </source>
</reference>
<evidence type="ECO:0000313" key="6">
    <source>
        <dbReference type="Proteomes" id="UP000294682"/>
    </source>
</evidence>
<evidence type="ECO:0000256" key="1">
    <source>
        <dbReference type="ARBA" id="ARBA00006754"/>
    </source>
</evidence>
<proteinExistence type="inferred from homology"/>
<dbReference type="InterPro" id="IPR025736">
    <property type="entry name" value="PucR_C-HTH_dom"/>
</dbReference>
<evidence type="ECO:0000259" key="4">
    <source>
        <dbReference type="Pfam" id="PF17853"/>
    </source>
</evidence>
<name>A0A9X8UH78_9FIRM</name>
<dbReference type="Pfam" id="PF05651">
    <property type="entry name" value="Diacid_rec"/>
    <property type="match status" value="1"/>
</dbReference>
<organism evidence="5 6">
    <name type="scientific">Harryflintia acetispora</name>
    <dbReference type="NCBI Taxonomy" id="1849041"/>
    <lineage>
        <taxon>Bacteria</taxon>
        <taxon>Bacillati</taxon>
        <taxon>Bacillota</taxon>
        <taxon>Clostridia</taxon>
        <taxon>Eubacteriales</taxon>
        <taxon>Oscillospiraceae</taxon>
        <taxon>Harryflintia</taxon>
    </lineage>
</organism>
<dbReference type="Proteomes" id="UP000294682">
    <property type="component" value="Unassembled WGS sequence"/>
</dbReference>
<dbReference type="Gene3D" id="1.10.10.2840">
    <property type="entry name" value="PucR C-terminal helix-turn-helix domain"/>
    <property type="match status" value="1"/>
</dbReference>
<dbReference type="InterPro" id="IPR008599">
    <property type="entry name" value="Diacid_rec"/>
</dbReference>
<evidence type="ECO:0000259" key="2">
    <source>
        <dbReference type="Pfam" id="PF05651"/>
    </source>
</evidence>
<sequence>MDNMESITHRFIGLVRPLVGGRAVYVADQDAIITASTDPGLIGRRHEGARVAILSSQIVRISQHDLPQYPGSGEGVILPLSGPDWRGAVGICGTPAEVEEQGNLLRLCLTQHLERSALAGSQLYKDYRQRLLQLLIYGECPGQELQRLCTLLGVQLQFPMRALVLSSGGRSMIKDGSLTALLIDRGFINPQRDVYGVEGDRFVLLRYAPPPEPGEPTIARQLYDLVREHFMVEPVLARGEACEDYLGLCASYREANWLSRLGQGYRDMSDRAQEAQYLLGQVDPGACERLIGPIYRDMRHQFTGEFEDIISTIEFYCTGEGLAAAAGQLHIHKNTLIYRIKKVSSIAGVEKESAFVKEFFLRLLVQYHRQHTRKP</sequence>
<evidence type="ECO:0000259" key="3">
    <source>
        <dbReference type="Pfam" id="PF13556"/>
    </source>
</evidence>
<dbReference type="AlphaFoldDB" id="A0A9X8UH78"/>
<evidence type="ECO:0000313" key="5">
    <source>
        <dbReference type="EMBL" id="TCL41598.1"/>
    </source>
</evidence>
<feature type="domain" description="PucR C-terminal helix-turn-helix" evidence="3">
    <location>
        <begin position="318"/>
        <end position="349"/>
    </location>
</feature>
<dbReference type="PANTHER" id="PTHR33744:SF15">
    <property type="entry name" value="CARBOHYDRATE DIACID REGULATOR"/>
    <property type="match status" value="1"/>
</dbReference>
<dbReference type="EMBL" id="SLUK01000013">
    <property type="protein sequence ID" value="TCL41598.1"/>
    <property type="molecule type" value="Genomic_DNA"/>
</dbReference>
<dbReference type="InterPro" id="IPR041522">
    <property type="entry name" value="CdaR_GGDEF"/>
</dbReference>
<comment type="caution">
    <text evidence="5">The sequence shown here is derived from an EMBL/GenBank/DDBJ whole genome shotgun (WGS) entry which is preliminary data.</text>
</comment>
<dbReference type="RefSeq" id="WP_132085191.1">
    <property type="nucleotide sequence ID" value="NZ_SLUK01000013.1"/>
</dbReference>
<feature type="domain" description="Putative sugar diacid recognition" evidence="2">
    <location>
        <begin position="23"/>
        <end position="121"/>
    </location>
</feature>
<dbReference type="InterPro" id="IPR051448">
    <property type="entry name" value="CdaR-like_regulators"/>
</dbReference>
<accession>A0A9X8UH78</accession>
<gene>
    <name evidence="5" type="ORF">EDD78_11372</name>
</gene>
<comment type="similarity">
    <text evidence="1">Belongs to the CdaR family.</text>
</comment>
<protein>
    <submittedName>
        <fullName evidence="5">Sugar diacid utilization regulator</fullName>
    </submittedName>
</protein>